<feature type="domain" description="Malic enzyme NAD-binding" evidence="11">
    <location>
        <begin position="163"/>
        <end position="400"/>
    </location>
</feature>
<dbReference type="SUPFAM" id="SSF53223">
    <property type="entry name" value="Aminoacid dehydrogenase-like, N-terminal domain"/>
    <property type="match status" value="1"/>
</dbReference>
<keyword evidence="14" id="KW-1185">Reference proteome</keyword>
<dbReference type="GO" id="GO:0006108">
    <property type="term" value="P:malate metabolic process"/>
    <property type="evidence" value="ECO:0007669"/>
    <property type="project" value="InterPro"/>
</dbReference>
<feature type="binding site" evidence="9">
    <location>
        <position position="136"/>
    </location>
    <ligand>
        <name>a divalent metal cation</name>
        <dbReference type="ChEBI" id="CHEBI:60240"/>
    </ligand>
</feature>
<dbReference type="GO" id="GO:0016746">
    <property type="term" value="F:acyltransferase activity"/>
    <property type="evidence" value="ECO:0007669"/>
    <property type="project" value="InterPro"/>
</dbReference>
<feature type="binding site" evidence="10">
    <location>
        <position position="287"/>
    </location>
    <ligand>
        <name>a divalent metal cation</name>
        <dbReference type="ChEBI" id="CHEBI:60240"/>
    </ligand>
</feature>
<keyword evidence="10" id="KW-0521">NADP</keyword>
<dbReference type="SUPFAM" id="SSF53659">
    <property type="entry name" value="Isocitrate/Isopropylmalate dehydrogenase-like"/>
    <property type="match status" value="1"/>
</dbReference>
<evidence type="ECO:0000256" key="1">
    <source>
        <dbReference type="ARBA" id="ARBA00001936"/>
    </source>
</evidence>
<evidence type="ECO:0000259" key="11">
    <source>
        <dbReference type="SMART" id="SM00919"/>
    </source>
</evidence>
<comment type="similarity">
    <text evidence="4">In the C-terminal section; belongs to the phosphate acetyltransferase and butyryltransferase family.</text>
</comment>
<dbReference type="InterPro" id="IPR037062">
    <property type="entry name" value="Malic_N_dom_sf"/>
</dbReference>
<accession>A0A7W9WS08</accession>
<feature type="binding site" evidence="9">
    <location>
        <position position="137"/>
    </location>
    <ligand>
        <name>a divalent metal cation</name>
        <dbReference type="ChEBI" id="CHEBI:60240"/>
    </ligand>
</feature>
<dbReference type="PANTHER" id="PTHR43237:SF4">
    <property type="entry name" value="NADP-DEPENDENT MALIC ENZYME"/>
    <property type="match status" value="1"/>
</dbReference>
<evidence type="ECO:0000259" key="12">
    <source>
        <dbReference type="SMART" id="SM01274"/>
    </source>
</evidence>
<comment type="similarity">
    <text evidence="3">In the N-terminal section; belongs to the malic enzymes family.</text>
</comment>
<sequence>MNQTERQAALEYHEFPTPGKISVTASKPLVTQRDLALAYTPGVAVACEEIVTDPQNSFRYTARGNLVGVITNGTAVLGLGNIGALASKPVMEGKAVLFKKFAGIDVFDIEITESDPDKLVDIIASLEATFGGINLEDIKAPDCFTVERKLRERMKIPVFHDDQHGTAITVSAAFLNGLKVVGKDITEVKVVTSGAGAAALACLDLMVDLGLPLKNIWVTDLDGVVYQGRKTLMDPDKERFAQDTSARSLSEVIEGADVFLGLSAGGVLKAEMVKKMADKPLILALANPTPEIFPEVALEARPDAVLATGRSDFPNQVNNVLCFPYIFRGALDVGATTITRRMEIAAVHAIAGLAEEELNDSVAAAYGAYDLRFGPKYLIPKPFDSRLIVRIAPAVAKAAMEDGVATRPIDDFAAYTNELQQFVYHSGAFMKPIFAAARQFVRDGAKSRIVFAEGEEERVLRAVQVIVDEKLARPILIGRPEVLLARIEKFGLRLKLGEDVEVTNPEYDERFHQYWTTYWELRCRDGISKEMARVEMRRRLTLIGAMMVRLGDADGMVCGTVGAYHDHLRFVDEAIGMQRNAKTYAAMNILLLDKRTVAIVDTHINDNPNAEQIAEFTLAAARQMEWLNLQPKVALLSRSNFGSGSSASGTKMREVLKLVNEQAPDLEIDGEMHGDCALDEALRQRVLPHSRLQGSANLLVCPNVDSGNIAYNLLKTGAGSNVAVGPFLLGVNAPVNILTSSSTVRRIINMAALTVLQANRD</sequence>
<dbReference type="Gene3D" id="3.40.50.10950">
    <property type="match status" value="1"/>
</dbReference>
<comment type="cofactor">
    <cofactor evidence="2">
        <name>Mg(2+)</name>
        <dbReference type="ChEBI" id="CHEBI:18420"/>
    </cofactor>
</comment>
<feature type="binding site" evidence="10">
    <location>
        <begin position="76"/>
        <end position="83"/>
    </location>
    <ligand>
        <name>NADP(+)</name>
        <dbReference type="ChEBI" id="CHEBI:58349"/>
    </ligand>
</feature>
<dbReference type="NCBIfam" id="NF009501">
    <property type="entry name" value="PRK12861.1"/>
    <property type="match status" value="1"/>
</dbReference>
<dbReference type="Gene3D" id="3.40.50.10750">
    <property type="entry name" value="Isocitrate/Isopropylmalate dehydrogenase-like"/>
    <property type="match status" value="1"/>
</dbReference>
<keyword evidence="7" id="KW-0511">Multifunctional enzyme</keyword>
<dbReference type="GO" id="GO:0051287">
    <property type="term" value="F:NAD binding"/>
    <property type="evidence" value="ECO:0007669"/>
    <property type="project" value="InterPro"/>
</dbReference>
<dbReference type="InterPro" id="IPR036291">
    <property type="entry name" value="NAD(P)-bd_dom_sf"/>
</dbReference>
<dbReference type="InterPro" id="IPR002505">
    <property type="entry name" value="PTA_PTB"/>
</dbReference>
<dbReference type="EC" id="1.1.1.40" evidence="13"/>
<evidence type="ECO:0000256" key="5">
    <source>
        <dbReference type="ARBA" id="ARBA00022723"/>
    </source>
</evidence>
<dbReference type="InterPro" id="IPR012188">
    <property type="entry name" value="ME_PTA"/>
</dbReference>
<dbReference type="Pfam" id="PF03949">
    <property type="entry name" value="Malic_M"/>
    <property type="match status" value="1"/>
</dbReference>
<reference evidence="13 14" key="1">
    <citation type="submission" date="2020-08" db="EMBL/GenBank/DDBJ databases">
        <title>Above-ground endophytic microbial communities from plants in different locations in the United States.</title>
        <authorList>
            <person name="Frank C."/>
        </authorList>
    </citation>
    <scope>NUCLEOTIDE SEQUENCE [LARGE SCALE GENOMIC DNA]</scope>
    <source>
        <strain evidence="13 14">WP4_2_2</strain>
    </source>
</reference>
<comment type="caution">
    <text evidence="13">The sequence shown here is derived from an EMBL/GenBank/DDBJ whole genome shotgun (WGS) entry which is preliminary data.</text>
</comment>
<dbReference type="RefSeq" id="WP_183723456.1">
    <property type="nucleotide sequence ID" value="NZ_JACHBW010000004.1"/>
</dbReference>
<gene>
    <name evidence="13" type="ORF">F4827_001664</name>
</gene>
<dbReference type="SMART" id="SM00919">
    <property type="entry name" value="Malic_M"/>
    <property type="match status" value="1"/>
</dbReference>
<dbReference type="PANTHER" id="PTHR43237">
    <property type="entry name" value="NADP-DEPENDENT MALIC ENZYME"/>
    <property type="match status" value="1"/>
</dbReference>
<dbReference type="InterPro" id="IPR042113">
    <property type="entry name" value="P_AcTrfase_dom1"/>
</dbReference>
<evidence type="ECO:0000256" key="2">
    <source>
        <dbReference type="ARBA" id="ARBA00001946"/>
    </source>
</evidence>
<proteinExistence type="inferred from homology"/>
<evidence type="ECO:0000313" key="14">
    <source>
        <dbReference type="Proteomes" id="UP000571554"/>
    </source>
</evidence>
<dbReference type="Pfam" id="PF01515">
    <property type="entry name" value="PTA_PTB"/>
    <property type="match status" value="1"/>
</dbReference>
<feature type="domain" description="Malic enzyme N-terminal" evidence="12">
    <location>
        <begin position="18"/>
        <end position="151"/>
    </location>
</feature>
<name>A0A7W9WS08_9BURK</name>
<dbReference type="InterPro" id="IPR045213">
    <property type="entry name" value="Malic_NAD-bd_bact_type"/>
</dbReference>
<dbReference type="InterPro" id="IPR042112">
    <property type="entry name" value="P_AcTrfase_dom2"/>
</dbReference>
<comment type="cofactor">
    <cofactor evidence="1">
        <name>Mn(2+)</name>
        <dbReference type="ChEBI" id="CHEBI:29035"/>
    </cofactor>
</comment>
<dbReference type="GO" id="GO:0004473">
    <property type="term" value="F:malate dehydrogenase (decarboxylating) (NADP+) activity"/>
    <property type="evidence" value="ECO:0007669"/>
    <property type="project" value="UniProtKB-EC"/>
</dbReference>
<dbReference type="Gene3D" id="3.40.50.10380">
    <property type="entry name" value="Malic enzyme, N-terminal domain"/>
    <property type="match status" value="1"/>
</dbReference>
<dbReference type="SUPFAM" id="SSF51735">
    <property type="entry name" value="NAD(P)-binding Rossmann-fold domains"/>
    <property type="match status" value="1"/>
</dbReference>
<dbReference type="FunFam" id="3.40.50.10380:FF:000003">
    <property type="entry name" value="NADP-dependent malic enzyme"/>
    <property type="match status" value="1"/>
</dbReference>
<evidence type="ECO:0000256" key="4">
    <source>
        <dbReference type="ARBA" id="ARBA00008756"/>
    </source>
</evidence>
<evidence type="ECO:0000256" key="6">
    <source>
        <dbReference type="ARBA" id="ARBA00023002"/>
    </source>
</evidence>
<evidence type="ECO:0000313" key="13">
    <source>
        <dbReference type="EMBL" id="MBB6101816.1"/>
    </source>
</evidence>
<feature type="binding site" evidence="10">
    <location>
        <position position="162"/>
    </location>
    <ligand>
        <name>a divalent metal cation</name>
        <dbReference type="ChEBI" id="CHEBI:60240"/>
    </ligand>
</feature>
<feature type="active site" description="Proton acceptor" evidence="8">
    <location>
        <position position="94"/>
    </location>
</feature>
<dbReference type="Gene3D" id="3.40.50.720">
    <property type="entry name" value="NAD(P)-binding Rossmann-like Domain"/>
    <property type="match status" value="1"/>
</dbReference>
<dbReference type="InterPro" id="IPR012302">
    <property type="entry name" value="Malic_NAD-bd"/>
</dbReference>
<dbReference type="CDD" id="cd05311">
    <property type="entry name" value="NAD_bind_2_malic_enz"/>
    <property type="match status" value="1"/>
</dbReference>
<evidence type="ECO:0000256" key="3">
    <source>
        <dbReference type="ARBA" id="ARBA00007686"/>
    </source>
</evidence>
<dbReference type="FunFam" id="3.40.50.720:FF:000095">
    <property type="entry name" value="NADP-dependent malic enzyme"/>
    <property type="match status" value="1"/>
</dbReference>
<evidence type="ECO:0000256" key="8">
    <source>
        <dbReference type="PIRSR" id="PIRSR036684-1"/>
    </source>
</evidence>
<dbReference type="InterPro" id="IPR051674">
    <property type="entry name" value="Malate_Decarboxylase"/>
</dbReference>
<dbReference type="SMART" id="SM01274">
    <property type="entry name" value="malic"/>
    <property type="match status" value="1"/>
</dbReference>
<dbReference type="InterPro" id="IPR012301">
    <property type="entry name" value="Malic_N_dom"/>
</dbReference>
<evidence type="ECO:0000256" key="7">
    <source>
        <dbReference type="ARBA" id="ARBA00023268"/>
    </source>
</evidence>
<dbReference type="GO" id="GO:0046872">
    <property type="term" value="F:metal ion binding"/>
    <property type="evidence" value="ECO:0007669"/>
    <property type="project" value="UniProtKB-KW"/>
</dbReference>
<evidence type="ECO:0000256" key="10">
    <source>
        <dbReference type="PIRSR" id="PIRSR036684-3"/>
    </source>
</evidence>
<protein>
    <submittedName>
        <fullName evidence="13">Malate dehydrogenase (Oxaloacetate-decarboxylating)(NADP+)</fullName>
        <ecNumber evidence="13">1.1.1.40</ecNumber>
    </submittedName>
</protein>
<organism evidence="13 14">
    <name type="scientific">Paraburkholderia bannensis</name>
    <dbReference type="NCBI Taxonomy" id="765414"/>
    <lineage>
        <taxon>Bacteria</taxon>
        <taxon>Pseudomonadati</taxon>
        <taxon>Pseudomonadota</taxon>
        <taxon>Betaproteobacteria</taxon>
        <taxon>Burkholderiales</taxon>
        <taxon>Burkholderiaceae</taxon>
        <taxon>Paraburkholderia</taxon>
    </lineage>
</organism>
<keyword evidence="5 9" id="KW-0479">Metal-binding</keyword>
<dbReference type="AlphaFoldDB" id="A0A7W9WS08"/>
<dbReference type="InterPro" id="IPR046346">
    <property type="entry name" value="Aminoacid_DH-like_N_sf"/>
</dbReference>
<dbReference type="Pfam" id="PF00390">
    <property type="entry name" value="malic"/>
    <property type="match status" value="1"/>
</dbReference>
<dbReference type="EMBL" id="JACHBW010000004">
    <property type="protein sequence ID" value="MBB6101816.1"/>
    <property type="molecule type" value="Genomic_DNA"/>
</dbReference>
<dbReference type="Proteomes" id="UP000571554">
    <property type="component" value="Unassembled WGS sequence"/>
</dbReference>
<keyword evidence="6 13" id="KW-0560">Oxidoreductase</keyword>
<evidence type="ECO:0000256" key="9">
    <source>
        <dbReference type="PIRSR" id="PIRSR036684-2"/>
    </source>
</evidence>
<dbReference type="PIRSF" id="PIRSF036684">
    <property type="entry name" value="ME_PTA"/>
    <property type="match status" value="1"/>
</dbReference>